<keyword evidence="5" id="KW-1185">Reference proteome</keyword>
<feature type="compositionally biased region" description="Low complexity" evidence="1">
    <location>
        <begin position="135"/>
        <end position="192"/>
    </location>
</feature>
<feature type="signal peptide" evidence="2">
    <location>
        <begin position="1"/>
        <end position="18"/>
    </location>
</feature>
<dbReference type="PANTHER" id="PTHR37487">
    <property type="entry name" value="CHROMOSOME 1, WHOLE GENOME SHOTGUN SEQUENCE"/>
    <property type="match status" value="1"/>
</dbReference>
<dbReference type="AlphaFoldDB" id="A0A180GML0"/>
<protein>
    <submittedName>
        <fullName evidence="3 4">Uncharacterized protein</fullName>
    </submittedName>
</protein>
<reference evidence="4" key="4">
    <citation type="submission" date="2025-05" db="UniProtKB">
        <authorList>
            <consortium name="EnsemblFungi"/>
        </authorList>
    </citation>
    <scope>IDENTIFICATION</scope>
    <source>
        <strain evidence="4">isolate 1-1 / race 1 (BBBD)</strain>
    </source>
</reference>
<organism evidence="3">
    <name type="scientific">Puccinia triticina (isolate 1-1 / race 1 (BBBD))</name>
    <name type="common">Brown leaf rust fungus</name>
    <dbReference type="NCBI Taxonomy" id="630390"/>
    <lineage>
        <taxon>Eukaryota</taxon>
        <taxon>Fungi</taxon>
        <taxon>Dikarya</taxon>
        <taxon>Basidiomycota</taxon>
        <taxon>Pucciniomycotina</taxon>
        <taxon>Pucciniomycetes</taxon>
        <taxon>Pucciniales</taxon>
        <taxon>Pucciniaceae</taxon>
        <taxon>Puccinia</taxon>
    </lineage>
</organism>
<gene>
    <name evidence="3" type="ORF">PTTG_06746</name>
</gene>
<reference evidence="3" key="1">
    <citation type="submission" date="2009-11" db="EMBL/GenBank/DDBJ databases">
        <authorList>
            <consortium name="The Broad Institute Genome Sequencing Platform"/>
            <person name="Ward D."/>
            <person name="Feldgarden M."/>
            <person name="Earl A."/>
            <person name="Young S.K."/>
            <person name="Zeng Q."/>
            <person name="Koehrsen M."/>
            <person name="Alvarado L."/>
            <person name="Berlin A."/>
            <person name="Bochicchio J."/>
            <person name="Borenstein D."/>
            <person name="Chapman S.B."/>
            <person name="Chen Z."/>
            <person name="Engels R."/>
            <person name="Freedman E."/>
            <person name="Gellesch M."/>
            <person name="Goldberg J."/>
            <person name="Griggs A."/>
            <person name="Gujja S."/>
            <person name="Heilman E."/>
            <person name="Heiman D."/>
            <person name="Hepburn T."/>
            <person name="Howarth C."/>
            <person name="Jen D."/>
            <person name="Larson L."/>
            <person name="Lewis B."/>
            <person name="Mehta T."/>
            <person name="Park D."/>
            <person name="Pearson M."/>
            <person name="Roberts A."/>
            <person name="Saif S."/>
            <person name="Shea T."/>
            <person name="Shenoy N."/>
            <person name="Sisk P."/>
            <person name="Stolte C."/>
            <person name="Sykes S."/>
            <person name="Thomson T."/>
            <person name="Walk T."/>
            <person name="White J."/>
            <person name="Yandava C."/>
            <person name="Izard J."/>
            <person name="Baranova O.V."/>
            <person name="Blanton J.M."/>
            <person name="Tanner A.C."/>
            <person name="Dewhirst F.E."/>
            <person name="Haas B."/>
            <person name="Nusbaum C."/>
            <person name="Birren B."/>
        </authorList>
    </citation>
    <scope>NUCLEOTIDE SEQUENCE [LARGE SCALE GENOMIC DNA]</scope>
    <source>
        <strain evidence="3">1-1 BBBD Race 1</strain>
    </source>
</reference>
<evidence type="ECO:0000313" key="4">
    <source>
        <dbReference type="EnsemblFungi" id="PTTG_06746-t43_1-p1"/>
    </source>
</evidence>
<evidence type="ECO:0000256" key="2">
    <source>
        <dbReference type="SAM" id="SignalP"/>
    </source>
</evidence>
<reference evidence="3" key="2">
    <citation type="submission" date="2016-05" db="EMBL/GenBank/DDBJ databases">
        <title>Comparative analysis highlights variable genome content of wheat rusts and divergence of the mating loci.</title>
        <authorList>
            <person name="Cuomo C.A."/>
            <person name="Bakkeren G."/>
            <person name="Szabo L."/>
            <person name="Khalil H."/>
            <person name="Joly D."/>
            <person name="Goldberg J."/>
            <person name="Young S."/>
            <person name="Zeng Q."/>
            <person name="Fellers J."/>
        </authorList>
    </citation>
    <scope>NUCLEOTIDE SEQUENCE [LARGE SCALE GENOMIC DNA]</scope>
    <source>
        <strain evidence="3">1-1 BBBD Race 1</strain>
    </source>
</reference>
<accession>A0A180GML0</accession>
<sequence>MSLQIIITLAALFNLAASQGAAPAAPAASAAPAGDGTPLTVNTPLSVQACLPVAISWTGGTSPVYVSIIKGGEPTSAALKDFGQHYDNSLTWDVDQPAGTSLTVQIRDSKGQLNYSDKFSVQSSTQTCKTAAPTSGGSSDKSAPSPSGSNSSAKPATGATTPTPSTGSTTTPSSGAGSSTNTATTTPGTPAGQAPKSDASRAIPGFLILATAGALAVLA</sequence>
<dbReference type="VEuPathDB" id="FungiDB:PTTG_06746"/>
<proteinExistence type="predicted"/>
<name>A0A180GML0_PUCT1</name>
<keyword evidence="2" id="KW-0732">Signal</keyword>
<evidence type="ECO:0000313" key="3">
    <source>
        <dbReference type="EMBL" id="OAV94047.1"/>
    </source>
</evidence>
<evidence type="ECO:0000256" key="1">
    <source>
        <dbReference type="SAM" id="MobiDB-lite"/>
    </source>
</evidence>
<dbReference type="PANTHER" id="PTHR37487:SF2">
    <property type="entry name" value="EXPRESSED PROTEIN"/>
    <property type="match status" value="1"/>
</dbReference>
<dbReference type="EMBL" id="ADAS02000044">
    <property type="protein sequence ID" value="OAV94047.1"/>
    <property type="molecule type" value="Genomic_DNA"/>
</dbReference>
<evidence type="ECO:0000313" key="5">
    <source>
        <dbReference type="Proteomes" id="UP000005240"/>
    </source>
</evidence>
<reference evidence="4 5" key="3">
    <citation type="journal article" date="2017" name="G3 (Bethesda)">
        <title>Comparative analysis highlights variable genome content of wheat rusts and divergence of the mating loci.</title>
        <authorList>
            <person name="Cuomo C.A."/>
            <person name="Bakkeren G."/>
            <person name="Khalil H.B."/>
            <person name="Panwar V."/>
            <person name="Joly D."/>
            <person name="Linning R."/>
            <person name="Sakthikumar S."/>
            <person name="Song X."/>
            <person name="Adiconis X."/>
            <person name="Fan L."/>
            <person name="Goldberg J.M."/>
            <person name="Levin J.Z."/>
            <person name="Young S."/>
            <person name="Zeng Q."/>
            <person name="Anikster Y."/>
            <person name="Bruce M."/>
            <person name="Wang M."/>
            <person name="Yin C."/>
            <person name="McCallum B."/>
            <person name="Szabo L.J."/>
            <person name="Hulbert S."/>
            <person name="Chen X."/>
            <person name="Fellers J.P."/>
        </authorList>
    </citation>
    <scope>NUCLEOTIDE SEQUENCE</scope>
    <source>
        <strain evidence="5">Isolate 1-1 / race 1 (BBBD)</strain>
        <strain evidence="4">isolate 1-1 / race 1 (BBBD)</strain>
    </source>
</reference>
<feature type="region of interest" description="Disordered" evidence="1">
    <location>
        <begin position="126"/>
        <end position="198"/>
    </location>
</feature>
<dbReference type="EnsemblFungi" id="PTTG_06746-t43_1">
    <property type="protein sequence ID" value="PTTG_06746-t43_1-p1"/>
    <property type="gene ID" value="PTTG_06746"/>
</dbReference>
<dbReference type="Proteomes" id="UP000005240">
    <property type="component" value="Unassembled WGS sequence"/>
</dbReference>
<dbReference type="OrthoDB" id="3362246at2759"/>
<feature type="chain" id="PRO_5008110082" evidence="2">
    <location>
        <begin position="19"/>
        <end position="219"/>
    </location>
</feature>